<dbReference type="Proteomes" id="UP001458880">
    <property type="component" value="Unassembled WGS sequence"/>
</dbReference>
<reference evidence="3" key="1">
    <citation type="submission" date="2023-05" db="EMBL/GenBank/DDBJ databases">
        <authorList>
            <person name="Nardi F."/>
            <person name="Carapelli A."/>
            <person name="Cucini C."/>
        </authorList>
    </citation>
    <scope>NUCLEOTIDE SEQUENCE</scope>
    <source>
        <strain evidence="3">DMR45628</strain>
        <tissue evidence="3">Testes</tissue>
    </source>
</reference>
<organism evidence="3 4">
    <name type="scientific">Popillia japonica</name>
    <name type="common">Japanese beetle</name>
    <dbReference type="NCBI Taxonomy" id="7064"/>
    <lineage>
        <taxon>Eukaryota</taxon>
        <taxon>Metazoa</taxon>
        <taxon>Ecdysozoa</taxon>
        <taxon>Arthropoda</taxon>
        <taxon>Hexapoda</taxon>
        <taxon>Insecta</taxon>
        <taxon>Pterygota</taxon>
        <taxon>Neoptera</taxon>
        <taxon>Endopterygota</taxon>
        <taxon>Coleoptera</taxon>
        <taxon>Polyphaga</taxon>
        <taxon>Scarabaeiformia</taxon>
        <taxon>Scarabaeidae</taxon>
        <taxon>Rutelinae</taxon>
        <taxon>Popillia</taxon>
    </lineage>
</organism>
<feature type="signal peptide" evidence="1">
    <location>
        <begin position="1"/>
        <end position="19"/>
    </location>
</feature>
<name>A0AAW1LNU0_POPJA</name>
<evidence type="ECO:0000313" key="3">
    <source>
        <dbReference type="EMBL" id="KAK9736186.1"/>
    </source>
</evidence>
<keyword evidence="1" id="KW-0732">Signal</keyword>
<reference evidence="3 4" key="2">
    <citation type="journal article" date="2024" name="BMC Genomics">
        <title>De novo assembly and annotation of Popillia japonica's genome with initial clues to its potential as an invasive pest.</title>
        <authorList>
            <person name="Cucini C."/>
            <person name="Boschi S."/>
            <person name="Funari R."/>
            <person name="Cardaioli E."/>
            <person name="Iannotti N."/>
            <person name="Marturano G."/>
            <person name="Paoli F."/>
            <person name="Bruttini M."/>
            <person name="Carapelli A."/>
            <person name="Frati F."/>
            <person name="Nardi F."/>
        </authorList>
    </citation>
    <scope>NUCLEOTIDE SEQUENCE [LARGE SCALE GENOMIC DNA]</scope>
    <source>
        <strain evidence="3">DMR45628</strain>
    </source>
</reference>
<feature type="domain" description="Trafficking protein particle complex subunit 11 C-terminal" evidence="2">
    <location>
        <begin position="539"/>
        <end position="589"/>
    </location>
</feature>
<dbReference type="AlphaFoldDB" id="A0AAW1LNU0"/>
<evidence type="ECO:0000259" key="2">
    <source>
        <dbReference type="Pfam" id="PF12742"/>
    </source>
</evidence>
<dbReference type="PANTHER" id="PTHR14374:SF0">
    <property type="entry name" value="TRAFFICKING PROTEIN PARTICLE COMPLEX SUBUNIT 11"/>
    <property type="match status" value="1"/>
</dbReference>
<dbReference type="PANTHER" id="PTHR14374">
    <property type="entry name" value="FOIE GRAS"/>
    <property type="match status" value="1"/>
</dbReference>
<dbReference type="Gene3D" id="3.10.10.10">
    <property type="entry name" value="HIV Type 1 Reverse Transcriptase, subunit A, domain 1"/>
    <property type="match status" value="1"/>
</dbReference>
<proteinExistence type="predicted"/>
<keyword evidence="4" id="KW-1185">Reference proteome</keyword>
<dbReference type="EMBL" id="JASPKY010000117">
    <property type="protein sequence ID" value="KAK9736185.1"/>
    <property type="molecule type" value="Genomic_DNA"/>
</dbReference>
<accession>A0AAW1LNU0</accession>
<sequence length="984" mass="109581">MNLLLIGVTVLSLIVLVNSRPSSCCESKPSCCESKPSCCESKPSCCESKPSCCESKPSCCESKPSCCESKSSCCNSKPSSCETKPSCCEQKPSCCEQKPSCCQEKSCRCDTKSTCDSTTTATSITCDSTTTATSITCNYTTTASSLTTGTPTFTSHTTAHPPPSHEIVIANISNIINNENRMEAKFDLSLSNVANININNRHPSSSCTGENESDCIIESTTQVHPTTIVPTTHTSGCCTVFQPCYLSMCQQYSCGSHCMQPYIFRPINPCPIRGCYRRDVWARYSCTYGSTCGKSRKLSLKQAEKGKYRNRNIKAEFSLSTQFKLEKLPLLVKFEKLLPSEEVTLKFFLRTHKVGERTLNCKASFILDGKQPIASIKTETVNISIVKPFEITTKYMSMLFESIIKFYVGEEFVIMPIINCLSPWPIIIENSSLEFGFGIQNADKSITSQLKGTTLKHKEKGTEIYLASTSKQSDKAVDIGQYSIKWKRLDGFLAKTEVPLQGLIVDWIPLHIKISLPEHGFVRTPLLVQYHFLNKSHQLIQLDLNMEGSEAFMFAGYKQFQIHILPGSERIVEYNLYPLIPGSVSLPKLLLSIPDSSTEGPALRQDHLVSLLERALPKYLYVMPQMKGKPKLDPIRLQDEDDIDKLKANETSTTEATHAQDLQRNCPTNESQDNIVDDELLSRQQKCCNKVAQNFLKLTLVLVKIPEVDRVRLAPRNVLAVVLFEKEGLYQLGTLTGVLEKLYARSEFQLSETHTLASSDVPTDKQFSLRAIAAKESNSSQGFVKYTTSGDENFRSLRKGEANTTRVTGIIEKKEKMANASGDAQNTQIRIFPEFNPQVEDLESSVERFECFTMMHSLPEDNKAGINLVNVNEIEAKDTGSQAIVQITNLEGSYEDIFANEIGCLKDVEAELFLEKEQPIFLKARTVPYALKTQVEAEIGRLESLGILSPTQFSDWATPVLPTIKHSGKIRLCGDYKVPLNRAL</sequence>
<protein>
    <submittedName>
        <fullName evidence="3">Gryzun, putative Golgi trafficking</fullName>
    </submittedName>
</protein>
<dbReference type="GO" id="GO:0071897">
    <property type="term" value="P:DNA biosynthetic process"/>
    <property type="evidence" value="ECO:0007669"/>
    <property type="project" value="UniProtKB-ARBA"/>
</dbReference>
<gene>
    <name evidence="3" type="ORF">QE152_g12691</name>
</gene>
<comment type="caution">
    <text evidence="3">The sequence shown here is derived from an EMBL/GenBank/DDBJ whole genome shotgun (WGS) entry which is preliminary data.</text>
</comment>
<dbReference type="EMBL" id="JASPKY010000117">
    <property type="protein sequence ID" value="KAK9736186.1"/>
    <property type="molecule type" value="Genomic_DNA"/>
</dbReference>
<dbReference type="InterPro" id="IPR043502">
    <property type="entry name" value="DNA/RNA_pol_sf"/>
</dbReference>
<dbReference type="SUPFAM" id="SSF56672">
    <property type="entry name" value="DNA/RNA polymerases"/>
    <property type="match status" value="1"/>
</dbReference>
<dbReference type="InterPro" id="IPR025876">
    <property type="entry name" value="TRAPPC11_C"/>
</dbReference>
<feature type="chain" id="PRO_5044717953" evidence="1">
    <location>
        <begin position="20"/>
        <end position="984"/>
    </location>
</feature>
<dbReference type="Pfam" id="PF12742">
    <property type="entry name" value="Gryzun-like"/>
    <property type="match status" value="1"/>
</dbReference>
<evidence type="ECO:0000256" key="1">
    <source>
        <dbReference type="SAM" id="SignalP"/>
    </source>
</evidence>
<evidence type="ECO:0000313" key="4">
    <source>
        <dbReference type="Proteomes" id="UP001458880"/>
    </source>
</evidence>
<dbReference type="GO" id="GO:0005737">
    <property type="term" value="C:cytoplasm"/>
    <property type="evidence" value="ECO:0007669"/>
    <property type="project" value="TreeGrafter"/>
</dbReference>